<name>A0A1H6QMD2_9BURK</name>
<dbReference type="EMBL" id="FNYE01000001">
    <property type="protein sequence ID" value="SEI42184.1"/>
    <property type="molecule type" value="Genomic_DNA"/>
</dbReference>
<accession>A0A1H6QMD2</accession>
<proteinExistence type="predicted"/>
<evidence type="ECO:0000313" key="2">
    <source>
        <dbReference type="Proteomes" id="UP000198866"/>
    </source>
</evidence>
<dbReference type="AlphaFoldDB" id="A0A1H6QMD2"/>
<dbReference type="STRING" id="667676.SAMN05192539_1001299"/>
<protein>
    <submittedName>
        <fullName evidence="1">Uncharacterized protein</fullName>
    </submittedName>
</protein>
<reference evidence="2" key="1">
    <citation type="submission" date="2016-10" db="EMBL/GenBank/DDBJ databases">
        <authorList>
            <person name="Varghese N."/>
            <person name="Submissions S."/>
        </authorList>
    </citation>
    <scope>NUCLEOTIDE SEQUENCE [LARGE SCALE GENOMIC DNA]</scope>
    <source>
        <strain evidence="2">LMG 26031</strain>
    </source>
</reference>
<gene>
    <name evidence="1" type="ORF">SAMN05192539_1001299</name>
</gene>
<dbReference type="RefSeq" id="WP_090861945.1">
    <property type="nucleotide sequence ID" value="NZ_FNYE01000001.1"/>
</dbReference>
<keyword evidence="2" id="KW-1185">Reference proteome</keyword>
<sequence length="64" mass="6879">MKTTIQANGALLIVPESDLEAYALGKWSKENLVLTGIDDASRPKIMINMTEYPDALGVVLMGGN</sequence>
<organism evidence="1 2">
    <name type="scientific">Paraburkholderia diazotrophica</name>
    <dbReference type="NCBI Taxonomy" id="667676"/>
    <lineage>
        <taxon>Bacteria</taxon>
        <taxon>Pseudomonadati</taxon>
        <taxon>Pseudomonadota</taxon>
        <taxon>Betaproteobacteria</taxon>
        <taxon>Burkholderiales</taxon>
        <taxon>Burkholderiaceae</taxon>
        <taxon>Paraburkholderia</taxon>
    </lineage>
</organism>
<dbReference type="Proteomes" id="UP000198866">
    <property type="component" value="Unassembled WGS sequence"/>
</dbReference>
<dbReference type="OrthoDB" id="9112696at2"/>
<evidence type="ECO:0000313" key="1">
    <source>
        <dbReference type="EMBL" id="SEI42184.1"/>
    </source>
</evidence>